<dbReference type="CDD" id="cd02341">
    <property type="entry name" value="ZZ_ZZZ3"/>
    <property type="match status" value="1"/>
</dbReference>
<dbReference type="InterPro" id="IPR036910">
    <property type="entry name" value="HMG_box_dom_sf"/>
</dbReference>
<dbReference type="Proteomes" id="UP000275385">
    <property type="component" value="Unassembled WGS sequence"/>
</dbReference>
<dbReference type="InterPro" id="IPR000433">
    <property type="entry name" value="Znf_ZZ"/>
</dbReference>
<sequence>MSAPALAPTVTGPNTWVTLKVLYENQSRRFKLQLRDLGPNTLETKIQDNLKIPAGTKWTLERYSDSQTQYVLLDTDNVSVYKQLYRAAKAKLKLKLRVNIDAKPEAESSDSSLDDEVAQGAQEPTGPKPVSVEDDTTTDGNNDKPQPQPSGERGVWPAVPGQMSGYMLYANEHRDKIRDGNPGISLGHVGRTLSNNWKALSQEEQAAYIARAAPARKKYEEVKAATGAANALSEVPTSSVPSSINPTSSHKEAEQTDQKQLPHASFTADEPVRDLQEALDRLQNHLQFPGAMEVLKTQQTNIHKNLDILESSVQAFSHSVSNRFPTLPHHQPSSFFFGNPSTGFDAQPQTNNQYGYPPHRIASVRQAPPTYPAIGHGYAVCCNVCDKTIRGAHYHCSTCDDGDFDLCLDCVDKGETCREDDHWLIKRQIVNGVFVNSTTVKLPRKPQAPFVPDTNIHKLFYNNMRTCNCCLRELEDSEFVHCTDCEDFDLCKLCFKDDKHGHHPKHAFVPAAKGTSFPKEIAERLAPGRGKAHNAYCDSCNKRINGVRHKCLDCPDWDYCNDCYVNASFIHPGHRFAPVYEHIEPAVAVNARAASRPVHIGVQCDGPLCKGPSVDFIRGVRYKCAVCHDTDFCENCEACPSNLHNKTHPLIKFKTPVKFANVTTTGSHGNGRQMPVMGDRVFGRCGRLAPERQPAPSPEAQPEVKPTKEETERDFTQNLEQLIKKTDVLTVADVKPLSDAAHAQAPSTSTLELEGTVPAVDASKLKAVYVRDLVADGTVMPPNNLFVQRWTLLNEGNVAWPAGCCVTLDNRAGNGDYMGVVDPTRPASVGQEMDFFITLRTPFRQGKHVSYWRLTTPEGKHFGNRLWCDITVEVPSAPDRVAPQIKSEVKEEEKDDVVDLQALTEAKDEDEKTMSDPVNETEVAKIEDNEDGENQGLDSHKSQMIFPKLEKESPVSSVHEENAVETDETANTEAPPAYEEEYEDCDEEEEEWTVEEEEDSNGFLTDEEYDVLDASDEEYLEEQQKKLSKN</sequence>
<keyword evidence="5" id="KW-0539">Nucleus</keyword>
<gene>
    <name evidence="9" type="ORF">DL546_006856</name>
</gene>
<dbReference type="SUPFAM" id="SSF57850">
    <property type="entry name" value="RING/U-box"/>
    <property type="match status" value="4"/>
</dbReference>
<dbReference type="InterPro" id="IPR013783">
    <property type="entry name" value="Ig-like_fold"/>
</dbReference>
<dbReference type="Pfam" id="PF00505">
    <property type="entry name" value="HMG_box"/>
    <property type="match status" value="1"/>
</dbReference>
<dbReference type="Gene3D" id="2.60.40.10">
    <property type="entry name" value="Immunoglobulins"/>
    <property type="match status" value="1"/>
</dbReference>
<dbReference type="PROSITE" id="PS50135">
    <property type="entry name" value="ZF_ZZ_2"/>
    <property type="match status" value="3"/>
</dbReference>
<dbReference type="Gene3D" id="1.10.30.10">
    <property type="entry name" value="High mobility group box domain"/>
    <property type="match status" value="1"/>
</dbReference>
<evidence type="ECO:0000259" key="8">
    <source>
        <dbReference type="PROSITE" id="PS50135"/>
    </source>
</evidence>
<evidence type="ECO:0000259" key="7">
    <source>
        <dbReference type="PROSITE" id="PS50118"/>
    </source>
</evidence>
<organism evidence="9 10">
    <name type="scientific">Coniochaeta pulveracea</name>
    <dbReference type="NCBI Taxonomy" id="177199"/>
    <lineage>
        <taxon>Eukaryota</taxon>
        <taxon>Fungi</taxon>
        <taxon>Dikarya</taxon>
        <taxon>Ascomycota</taxon>
        <taxon>Pezizomycotina</taxon>
        <taxon>Sordariomycetes</taxon>
        <taxon>Sordariomycetidae</taxon>
        <taxon>Coniochaetales</taxon>
        <taxon>Coniochaetaceae</taxon>
        <taxon>Coniochaeta</taxon>
    </lineage>
</organism>
<feature type="DNA-binding region" description="HMG box" evidence="5">
    <location>
        <begin position="159"/>
        <end position="227"/>
    </location>
</feature>
<feature type="domain" description="ZZ-type" evidence="8">
    <location>
        <begin position="532"/>
        <end position="587"/>
    </location>
</feature>
<feature type="compositionally biased region" description="Low complexity" evidence="6">
    <location>
        <begin position="235"/>
        <end position="248"/>
    </location>
</feature>
<dbReference type="InterPro" id="IPR032350">
    <property type="entry name" value="Nbr1_FW"/>
</dbReference>
<dbReference type="GO" id="GO:0003677">
    <property type="term" value="F:DNA binding"/>
    <property type="evidence" value="ECO:0007669"/>
    <property type="project" value="UniProtKB-UniRule"/>
</dbReference>
<reference evidence="9 10" key="1">
    <citation type="submission" date="2018-08" db="EMBL/GenBank/DDBJ databases">
        <title>Draft genome of the lignicolous fungus Coniochaeta pulveracea.</title>
        <authorList>
            <person name="Borstlap C.J."/>
            <person name="De Witt R.N."/>
            <person name="Botha A."/>
            <person name="Volschenk H."/>
        </authorList>
    </citation>
    <scope>NUCLEOTIDE SEQUENCE [LARGE SCALE GENOMIC DNA]</scope>
    <source>
        <strain evidence="9 10">CAB683</strain>
    </source>
</reference>
<dbReference type="Gene3D" id="3.30.60.90">
    <property type="match status" value="4"/>
</dbReference>
<feature type="region of interest" description="Disordered" evidence="6">
    <location>
        <begin position="228"/>
        <end position="264"/>
    </location>
</feature>
<name>A0A420Y946_9PEZI</name>
<dbReference type="Pfam" id="PF00569">
    <property type="entry name" value="ZZ"/>
    <property type="match status" value="2"/>
</dbReference>
<feature type="compositionally biased region" description="Basic and acidic residues" evidence="6">
    <location>
        <begin position="948"/>
        <end position="962"/>
    </location>
</feature>
<keyword evidence="10" id="KW-1185">Reference proteome</keyword>
<keyword evidence="2 4" id="KW-0863">Zinc-finger</keyword>
<dbReference type="STRING" id="177199.A0A420Y946"/>
<keyword evidence="1" id="KW-0479">Metal-binding</keyword>
<dbReference type="CDD" id="cd14947">
    <property type="entry name" value="NBR1_like"/>
    <property type="match status" value="1"/>
</dbReference>
<evidence type="ECO:0000256" key="6">
    <source>
        <dbReference type="SAM" id="MobiDB-lite"/>
    </source>
</evidence>
<feature type="domain" description="ZZ-type" evidence="8">
    <location>
        <begin position="462"/>
        <end position="516"/>
    </location>
</feature>
<evidence type="ECO:0000256" key="2">
    <source>
        <dbReference type="ARBA" id="ARBA00022771"/>
    </source>
</evidence>
<dbReference type="SUPFAM" id="SSF47095">
    <property type="entry name" value="HMG-box"/>
    <property type="match status" value="1"/>
</dbReference>
<feature type="region of interest" description="Disordered" evidence="6">
    <location>
        <begin position="104"/>
        <end position="159"/>
    </location>
</feature>
<dbReference type="PROSITE" id="PS50118">
    <property type="entry name" value="HMG_BOX_2"/>
    <property type="match status" value="1"/>
</dbReference>
<dbReference type="InterPro" id="IPR043145">
    <property type="entry name" value="Znf_ZZ_sf"/>
</dbReference>
<comment type="caution">
    <text evidence="9">The sequence shown here is derived from an EMBL/GenBank/DDBJ whole genome shotgun (WGS) entry which is preliminary data.</text>
</comment>
<dbReference type="GO" id="GO:0005634">
    <property type="term" value="C:nucleus"/>
    <property type="evidence" value="ECO:0007669"/>
    <property type="project" value="UniProtKB-UniRule"/>
</dbReference>
<dbReference type="AlphaFoldDB" id="A0A420Y946"/>
<evidence type="ECO:0000256" key="3">
    <source>
        <dbReference type="ARBA" id="ARBA00022833"/>
    </source>
</evidence>
<evidence type="ECO:0000256" key="5">
    <source>
        <dbReference type="PROSITE-ProRule" id="PRU00267"/>
    </source>
</evidence>
<dbReference type="InterPro" id="IPR041981">
    <property type="entry name" value="ZZZ3_ZZ"/>
</dbReference>
<keyword evidence="5" id="KW-0238">DNA-binding</keyword>
<protein>
    <submittedName>
        <fullName evidence="9">Uncharacterized protein</fullName>
    </submittedName>
</protein>
<feature type="compositionally biased region" description="Acidic residues" evidence="6">
    <location>
        <begin position="978"/>
        <end position="1005"/>
    </location>
</feature>
<dbReference type="PANTHER" id="PTHR20930:SF0">
    <property type="entry name" value="PROTEIN ILRUN"/>
    <property type="match status" value="1"/>
</dbReference>
<proteinExistence type="predicted"/>
<evidence type="ECO:0000256" key="1">
    <source>
        <dbReference type="ARBA" id="ARBA00022723"/>
    </source>
</evidence>
<evidence type="ECO:0000313" key="10">
    <source>
        <dbReference type="Proteomes" id="UP000275385"/>
    </source>
</evidence>
<keyword evidence="3" id="KW-0862">Zinc</keyword>
<dbReference type="InterPro" id="IPR009071">
    <property type="entry name" value="HMG_box_dom"/>
</dbReference>
<dbReference type="EMBL" id="QVQW01000031">
    <property type="protein sequence ID" value="RKU44424.1"/>
    <property type="molecule type" value="Genomic_DNA"/>
</dbReference>
<dbReference type="CDD" id="cd02249">
    <property type="entry name" value="ZZ"/>
    <property type="match status" value="1"/>
</dbReference>
<dbReference type="PANTHER" id="PTHR20930">
    <property type="entry name" value="OVARIAN CARCINOMA ANTIGEN CA125-RELATED"/>
    <property type="match status" value="1"/>
</dbReference>
<feature type="compositionally biased region" description="Basic and acidic residues" evidence="6">
    <location>
        <begin position="905"/>
        <end position="914"/>
    </location>
</feature>
<accession>A0A420Y946</accession>
<evidence type="ECO:0000313" key="9">
    <source>
        <dbReference type="EMBL" id="RKU44424.1"/>
    </source>
</evidence>
<feature type="region of interest" description="Disordered" evidence="6">
    <location>
        <begin position="689"/>
        <end position="710"/>
    </location>
</feature>
<dbReference type="CDD" id="cd02340">
    <property type="entry name" value="ZZ_NBR1_like"/>
    <property type="match status" value="2"/>
</dbReference>
<dbReference type="OrthoDB" id="661148at2759"/>
<feature type="domain" description="HMG box" evidence="7">
    <location>
        <begin position="159"/>
        <end position="227"/>
    </location>
</feature>
<feature type="region of interest" description="Disordered" evidence="6">
    <location>
        <begin position="903"/>
        <end position="1005"/>
    </location>
</feature>
<dbReference type="SMART" id="SM00291">
    <property type="entry name" value="ZnF_ZZ"/>
    <property type="match status" value="4"/>
</dbReference>
<evidence type="ECO:0000256" key="4">
    <source>
        <dbReference type="PROSITE-ProRule" id="PRU00228"/>
    </source>
</evidence>
<dbReference type="Pfam" id="PF16158">
    <property type="entry name" value="N_BRCA1_IG"/>
    <property type="match status" value="1"/>
</dbReference>
<feature type="domain" description="ZZ-type" evidence="8">
    <location>
        <begin position="604"/>
        <end position="658"/>
    </location>
</feature>
<dbReference type="GO" id="GO:0008270">
    <property type="term" value="F:zinc ion binding"/>
    <property type="evidence" value="ECO:0007669"/>
    <property type="project" value="UniProtKB-KW"/>
</dbReference>
<dbReference type="SMART" id="SM00398">
    <property type="entry name" value="HMG"/>
    <property type="match status" value="1"/>
</dbReference>